<protein>
    <recommendedName>
        <fullName evidence="3">DUF6535 domain-containing protein</fullName>
    </recommendedName>
</protein>
<evidence type="ECO:0000259" key="3">
    <source>
        <dbReference type="Pfam" id="PF20153"/>
    </source>
</evidence>
<dbReference type="GeneID" id="64667406"/>
<gene>
    <name evidence="4" type="ORF">F5891DRAFT_753057</name>
</gene>
<keyword evidence="2" id="KW-0812">Transmembrane</keyword>
<keyword evidence="5" id="KW-1185">Reference proteome</keyword>
<proteinExistence type="predicted"/>
<sequence>MADNRNNFNWKDIPRPPALSTQISQDSQRQIYDGPQELLRQILETLQDSSIAEKGDKDERSRFWATYDQVSKEHDGEFLERNNSDMDIVLIFSGLFSAINTAFIIAMQPNSATTVFIQNTSPNITVSSSTGSDARSPNGTWFQGLAYVALSSSLLAAFGAVLGKQWLSHYKSNNIRGSLEERGKHRQHKLNGLEAWHFHAVLQSFPVLLQFSLLLFGVAISAFVWSQQGNLAIAVIVSMTFGVFFYCFIIVTSLKSPECPFQTPISAVIRMLYRRAHTYINDWRMHRNGEVSSQHHPEEPEEPFSDVPSMKWIFESFTDPEVISSVAWLVPSVQWTPELLPELHMQTICSRLLSTFKACLAAGVRTFSARRRALGCGRALHHLVCDESIRKYVLPDIAQSDAWPLEMWSHWQGLNLPWGLERCKEIFAQYATTLDEGHDTSEARDALRLAIVTGCPGFLQPTDVALIWDGVFDWKDDPRTTQDFDWLVDFLVHFRKSETRDFDAMGDALLALSAMRDLGSDSRRDNYLDSIIFAMEADKPSRLRHTALRAMFDARFKLVEIVEKEKGEFREKLLKKLAPALFTTTKPIAPQRSDDDDPDTVFNPRRDDYYLRLVLTLAKQRDWRAHLVTAGHIERCTSLLDHVIMNSTLSVTTHSYYLAAILIRMNPSGVYRSSLRRATLTSTLDFEPTNKEECRPTTNLAAILPAAPEVAAPPGFPDNVSEKEWWDLLKGAWWAMRWNDLYLEKEAAEALPGIVTYTLDLLETPSARYDTGGLVRSVDRIYEMLDKDEAKSEVKRLKDKAKLEVKRLQDALGNMTT</sequence>
<organism evidence="4 5">
    <name type="scientific">Suillus fuscotomentosus</name>
    <dbReference type="NCBI Taxonomy" id="1912939"/>
    <lineage>
        <taxon>Eukaryota</taxon>
        <taxon>Fungi</taxon>
        <taxon>Dikarya</taxon>
        <taxon>Basidiomycota</taxon>
        <taxon>Agaricomycotina</taxon>
        <taxon>Agaricomycetes</taxon>
        <taxon>Agaricomycetidae</taxon>
        <taxon>Boletales</taxon>
        <taxon>Suillineae</taxon>
        <taxon>Suillaceae</taxon>
        <taxon>Suillus</taxon>
    </lineage>
</organism>
<feature type="domain" description="DUF6535" evidence="3">
    <location>
        <begin position="64"/>
        <end position="226"/>
    </location>
</feature>
<keyword evidence="2" id="KW-0472">Membrane</keyword>
<comment type="caution">
    <text evidence="4">The sequence shown here is derived from an EMBL/GenBank/DDBJ whole genome shotgun (WGS) entry which is preliminary data.</text>
</comment>
<feature type="transmembrane region" description="Helical" evidence="2">
    <location>
        <begin position="88"/>
        <end position="107"/>
    </location>
</feature>
<accession>A0AAD4HQA5</accession>
<dbReference type="InterPro" id="IPR045338">
    <property type="entry name" value="DUF6535"/>
</dbReference>
<dbReference type="EMBL" id="JABBWK010000009">
    <property type="protein sequence ID" value="KAG1904646.1"/>
    <property type="molecule type" value="Genomic_DNA"/>
</dbReference>
<dbReference type="RefSeq" id="XP_041230221.1">
    <property type="nucleotide sequence ID" value="XM_041373108.1"/>
</dbReference>
<feature type="transmembrane region" description="Helical" evidence="2">
    <location>
        <begin position="231"/>
        <end position="251"/>
    </location>
</feature>
<dbReference type="Proteomes" id="UP001195769">
    <property type="component" value="Unassembled WGS sequence"/>
</dbReference>
<feature type="transmembrane region" description="Helical" evidence="2">
    <location>
        <begin position="207"/>
        <end position="225"/>
    </location>
</feature>
<evidence type="ECO:0000313" key="5">
    <source>
        <dbReference type="Proteomes" id="UP001195769"/>
    </source>
</evidence>
<keyword evidence="2" id="KW-1133">Transmembrane helix</keyword>
<evidence type="ECO:0000256" key="1">
    <source>
        <dbReference type="SAM" id="MobiDB-lite"/>
    </source>
</evidence>
<dbReference type="Pfam" id="PF20153">
    <property type="entry name" value="DUF6535"/>
    <property type="match status" value="1"/>
</dbReference>
<evidence type="ECO:0000256" key="2">
    <source>
        <dbReference type="SAM" id="Phobius"/>
    </source>
</evidence>
<name>A0AAD4HQA5_9AGAM</name>
<evidence type="ECO:0000313" key="4">
    <source>
        <dbReference type="EMBL" id="KAG1904646.1"/>
    </source>
</evidence>
<reference evidence="4" key="1">
    <citation type="journal article" date="2020" name="New Phytol.">
        <title>Comparative genomics reveals dynamic genome evolution in host specialist ectomycorrhizal fungi.</title>
        <authorList>
            <person name="Lofgren L.A."/>
            <person name="Nguyen N.H."/>
            <person name="Vilgalys R."/>
            <person name="Ruytinx J."/>
            <person name="Liao H.L."/>
            <person name="Branco S."/>
            <person name="Kuo A."/>
            <person name="LaButti K."/>
            <person name="Lipzen A."/>
            <person name="Andreopoulos W."/>
            <person name="Pangilinan J."/>
            <person name="Riley R."/>
            <person name="Hundley H."/>
            <person name="Na H."/>
            <person name="Barry K."/>
            <person name="Grigoriev I.V."/>
            <person name="Stajich J.E."/>
            <person name="Kennedy P.G."/>
        </authorList>
    </citation>
    <scope>NUCLEOTIDE SEQUENCE</scope>
    <source>
        <strain evidence="4">FC203</strain>
    </source>
</reference>
<dbReference type="AlphaFoldDB" id="A0AAD4HQA5"/>
<feature type="region of interest" description="Disordered" evidence="1">
    <location>
        <begin position="1"/>
        <end position="24"/>
    </location>
</feature>